<accession>A0A3N6RWR0</accession>
<keyword evidence="2" id="KW-1185">Reference proteome</keyword>
<dbReference type="EMBL" id="RCBY01000018">
    <property type="protein sequence ID" value="RQH52013.1"/>
    <property type="molecule type" value="Genomic_DNA"/>
</dbReference>
<proteinExistence type="predicted"/>
<evidence type="ECO:0000313" key="2">
    <source>
        <dbReference type="Proteomes" id="UP000269154"/>
    </source>
</evidence>
<dbReference type="Proteomes" id="UP000269154">
    <property type="component" value="Unassembled WGS sequence"/>
</dbReference>
<sequence>MIIGKNFRHLHQKREQGTGNREQGEIIDNLWIRIDLIFDFHQMSFDKIFNSAIVGRVIN</sequence>
<reference evidence="1 2" key="1">
    <citation type="journal article" date="2018" name="ACS Chem. Biol.">
        <title>Ketoreductase domain dysfunction expands chemodiversity: malyngamide biosynthesis in the cyanobacterium Okeania hirsuta.</title>
        <authorList>
            <person name="Moss N.A."/>
            <person name="Leao T."/>
            <person name="Rankin M."/>
            <person name="McCullough T.M."/>
            <person name="Qu P."/>
            <person name="Korobeynikov A."/>
            <person name="Smith J.L."/>
            <person name="Gerwick L."/>
            <person name="Gerwick W.H."/>
        </authorList>
    </citation>
    <scope>NUCLEOTIDE SEQUENCE [LARGE SCALE GENOMIC DNA]</scope>
    <source>
        <strain evidence="1 2">PAB10Feb10-1</strain>
    </source>
</reference>
<organism evidence="1 2">
    <name type="scientific">Okeania hirsuta</name>
    <dbReference type="NCBI Taxonomy" id="1458930"/>
    <lineage>
        <taxon>Bacteria</taxon>
        <taxon>Bacillati</taxon>
        <taxon>Cyanobacteriota</taxon>
        <taxon>Cyanophyceae</taxon>
        <taxon>Oscillatoriophycideae</taxon>
        <taxon>Oscillatoriales</taxon>
        <taxon>Microcoleaceae</taxon>
        <taxon>Okeania</taxon>
    </lineage>
</organism>
<protein>
    <submittedName>
        <fullName evidence="1">Uncharacterized protein</fullName>
    </submittedName>
</protein>
<name>A0A3N6RWR0_9CYAN</name>
<gene>
    <name evidence="1" type="ORF">D5R40_05500</name>
</gene>
<comment type="caution">
    <text evidence="1">The sequence shown here is derived from an EMBL/GenBank/DDBJ whole genome shotgun (WGS) entry which is preliminary data.</text>
</comment>
<dbReference type="AlphaFoldDB" id="A0A3N6RWR0"/>
<evidence type="ECO:0000313" key="1">
    <source>
        <dbReference type="EMBL" id="RQH52013.1"/>
    </source>
</evidence>